<protein>
    <submittedName>
        <fullName evidence="1">Uncharacterized protein</fullName>
    </submittedName>
</protein>
<accession>A0A9W9FQJ5</accession>
<dbReference type="EMBL" id="JAPMSZ010000004">
    <property type="protein sequence ID" value="KAJ5104464.1"/>
    <property type="molecule type" value="Genomic_DNA"/>
</dbReference>
<gene>
    <name evidence="1" type="ORF">NUU61_001811</name>
</gene>
<dbReference type="OrthoDB" id="10618788at2759"/>
<proteinExistence type="predicted"/>
<comment type="caution">
    <text evidence="1">The sequence shown here is derived from an EMBL/GenBank/DDBJ whole genome shotgun (WGS) entry which is preliminary data.</text>
</comment>
<evidence type="ECO:0000313" key="2">
    <source>
        <dbReference type="Proteomes" id="UP001141434"/>
    </source>
</evidence>
<sequence length="67" mass="7247">MVDSAGAMIVETMMRLNPVADRTSVTAHLRLAVQSLEFSLSHGWANVTSSVSGVKVVMLSELGSWRE</sequence>
<dbReference type="Proteomes" id="UP001141434">
    <property type="component" value="Unassembled WGS sequence"/>
</dbReference>
<evidence type="ECO:0000313" key="1">
    <source>
        <dbReference type="EMBL" id="KAJ5104464.1"/>
    </source>
</evidence>
<dbReference type="RefSeq" id="XP_056513460.1">
    <property type="nucleotide sequence ID" value="XM_056652393.1"/>
</dbReference>
<name>A0A9W9FQJ5_9EURO</name>
<reference evidence="1" key="1">
    <citation type="submission" date="2022-11" db="EMBL/GenBank/DDBJ databases">
        <authorList>
            <person name="Petersen C."/>
        </authorList>
    </citation>
    <scope>NUCLEOTIDE SEQUENCE</scope>
    <source>
        <strain evidence="1">IBT 34128</strain>
    </source>
</reference>
<dbReference type="GeneID" id="81391561"/>
<reference evidence="1" key="2">
    <citation type="journal article" date="2023" name="IMA Fungus">
        <title>Comparative genomic study of the Penicillium genus elucidates a diverse pangenome and 15 lateral gene transfer events.</title>
        <authorList>
            <person name="Petersen C."/>
            <person name="Sorensen T."/>
            <person name="Nielsen M.R."/>
            <person name="Sondergaard T.E."/>
            <person name="Sorensen J.L."/>
            <person name="Fitzpatrick D.A."/>
            <person name="Frisvad J.C."/>
            <person name="Nielsen K.L."/>
        </authorList>
    </citation>
    <scope>NUCLEOTIDE SEQUENCE</scope>
    <source>
        <strain evidence="1">IBT 34128</strain>
    </source>
</reference>
<keyword evidence="2" id="KW-1185">Reference proteome</keyword>
<organism evidence="1 2">
    <name type="scientific">Penicillium alfredii</name>
    <dbReference type="NCBI Taxonomy" id="1506179"/>
    <lineage>
        <taxon>Eukaryota</taxon>
        <taxon>Fungi</taxon>
        <taxon>Dikarya</taxon>
        <taxon>Ascomycota</taxon>
        <taxon>Pezizomycotina</taxon>
        <taxon>Eurotiomycetes</taxon>
        <taxon>Eurotiomycetidae</taxon>
        <taxon>Eurotiales</taxon>
        <taxon>Aspergillaceae</taxon>
        <taxon>Penicillium</taxon>
    </lineage>
</organism>
<dbReference type="AlphaFoldDB" id="A0A9W9FQJ5"/>